<evidence type="ECO:0000256" key="2">
    <source>
        <dbReference type="ARBA" id="ARBA00023239"/>
    </source>
</evidence>
<dbReference type="SUPFAM" id="SSF110997">
    <property type="entry name" value="Sporulation related repeat"/>
    <property type="match status" value="1"/>
</dbReference>
<dbReference type="InterPro" id="IPR036680">
    <property type="entry name" value="SPOR-like_sf"/>
</dbReference>
<dbReference type="AlphaFoldDB" id="A0AA41R565"/>
<evidence type="ECO:0000313" key="7">
    <source>
        <dbReference type="EMBL" id="MCJ8500996.1"/>
    </source>
</evidence>
<dbReference type="Proteomes" id="UP001165427">
    <property type="component" value="Unassembled WGS sequence"/>
</dbReference>
<keyword evidence="4" id="KW-0564">Palmitate</keyword>
<keyword evidence="2 4" id="KW-0456">Lyase</keyword>
<sequence>MKAFDGLKCGLLLVLLGFVVQACSVLPPPAPAPVPTEPGKPRPYRVFGVWYHPMADARGYEEEGVASWYGEDFHGLKTSSGEIYDMHAMTAAHKTLPLGTFVRVQNLTNNRTVDLRINDRGPFAKGRIIDLSYAAAKALDVVRPGTAPVRVVALGVPLDGQRVAQTQEYMPLDYYHGNFTFQVGAFSERANAERYVATLSQTYDNVHMSPFHDGERTFYRVRLGLKTDLEEAEAFEAHLKANGFPGAIIVAE</sequence>
<dbReference type="PANTHER" id="PTHR34183">
    <property type="entry name" value="ENDOLYTIC PEPTIDOGLYCAN TRANSGLYCOSYLASE RLPA"/>
    <property type="match status" value="1"/>
</dbReference>
<keyword evidence="1" id="KW-0732">Signal</keyword>
<keyword evidence="3 4" id="KW-0961">Cell wall biogenesis/degradation</keyword>
<comment type="subcellular location">
    <subcellularLocation>
        <location evidence="4">Cell membrane</location>
        <topology evidence="4">Lipid-anchor</topology>
    </subcellularLocation>
</comment>
<evidence type="ECO:0000256" key="1">
    <source>
        <dbReference type="ARBA" id="ARBA00022729"/>
    </source>
</evidence>
<dbReference type="GO" id="GO:0071555">
    <property type="term" value="P:cell wall organization"/>
    <property type="evidence" value="ECO:0007669"/>
    <property type="project" value="UniProtKB-KW"/>
</dbReference>
<dbReference type="Pfam" id="PF05036">
    <property type="entry name" value="SPOR"/>
    <property type="match status" value="1"/>
</dbReference>
<evidence type="ECO:0000259" key="6">
    <source>
        <dbReference type="PROSITE" id="PS51724"/>
    </source>
</evidence>
<protein>
    <recommendedName>
        <fullName evidence="4">Probable endolytic peptidoglycan transglycosylase RlpA</fullName>
        <ecNumber evidence="4">4.2.2.-</ecNumber>
    </recommendedName>
</protein>
<keyword evidence="4" id="KW-0449">Lipoprotein</keyword>
<dbReference type="GO" id="GO:0005886">
    <property type="term" value="C:plasma membrane"/>
    <property type="evidence" value="ECO:0007669"/>
    <property type="project" value="UniProtKB-SubCell"/>
</dbReference>
<dbReference type="InterPro" id="IPR012997">
    <property type="entry name" value="RplA"/>
</dbReference>
<reference evidence="7" key="1">
    <citation type="submission" date="2022-04" db="EMBL/GenBank/DDBJ databases">
        <title>Desulfatitalea alkaliphila sp. nov., a novel anaerobic sulfate-reducing bacterium isolated from terrestrial mud volcano, Taman Peninsula, Russia.</title>
        <authorList>
            <person name="Khomyakova M.A."/>
            <person name="Merkel A.Y."/>
            <person name="Slobodkin A.I."/>
        </authorList>
    </citation>
    <scope>NUCLEOTIDE SEQUENCE</scope>
    <source>
        <strain evidence="7">M08but</strain>
    </source>
</reference>
<organism evidence="7 8">
    <name type="scientific">Desulfatitalea alkaliphila</name>
    <dbReference type="NCBI Taxonomy" id="2929485"/>
    <lineage>
        <taxon>Bacteria</taxon>
        <taxon>Pseudomonadati</taxon>
        <taxon>Thermodesulfobacteriota</taxon>
        <taxon>Desulfobacteria</taxon>
        <taxon>Desulfobacterales</taxon>
        <taxon>Desulfosarcinaceae</taxon>
        <taxon>Desulfatitalea</taxon>
    </lineage>
</organism>
<keyword evidence="4" id="KW-1003">Cell membrane</keyword>
<dbReference type="EC" id="4.2.2.-" evidence="4"/>
<keyword evidence="4" id="KW-0472">Membrane</keyword>
<dbReference type="PROSITE" id="PS51257">
    <property type="entry name" value="PROKAR_LIPOPROTEIN"/>
    <property type="match status" value="1"/>
</dbReference>
<dbReference type="GO" id="GO:0008932">
    <property type="term" value="F:lytic endotransglycosylase activity"/>
    <property type="evidence" value="ECO:0007669"/>
    <property type="project" value="UniProtKB-UniRule"/>
</dbReference>
<dbReference type="NCBIfam" id="TIGR00413">
    <property type="entry name" value="rlpA"/>
    <property type="match status" value="1"/>
</dbReference>
<evidence type="ECO:0000256" key="3">
    <source>
        <dbReference type="ARBA" id="ARBA00023316"/>
    </source>
</evidence>
<dbReference type="Pfam" id="PF03330">
    <property type="entry name" value="DPBB_1"/>
    <property type="match status" value="1"/>
</dbReference>
<gene>
    <name evidence="4" type="primary">rlpA</name>
    <name evidence="7" type="ORF">MRX98_10465</name>
</gene>
<dbReference type="PANTHER" id="PTHR34183:SF1">
    <property type="entry name" value="ENDOLYTIC PEPTIDOGLYCAN TRANSGLYCOSYLASE RLPA"/>
    <property type="match status" value="1"/>
</dbReference>
<proteinExistence type="inferred from homology"/>
<dbReference type="Gene3D" id="3.30.70.1070">
    <property type="entry name" value="Sporulation related repeat"/>
    <property type="match status" value="1"/>
</dbReference>
<evidence type="ECO:0000256" key="5">
    <source>
        <dbReference type="RuleBase" id="RU003495"/>
    </source>
</evidence>
<comment type="function">
    <text evidence="4">Lytic transglycosylase with a strong preference for naked glycan strands that lack stem peptides.</text>
</comment>
<dbReference type="GO" id="GO:0042834">
    <property type="term" value="F:peptidoglycan binding"/>
    <property type="evidence" value="ECO:0007669"/>
    <property type="project" value="InterPro"/>
</dbReference>
<dbReference type="InterPro" id="IPR036908">
    <property type="entry name" value="RlpA-like_sf"/>
</dbReference>
<name>A0AA41R565_9BACT</name>
<dbReference type="GO" id="GO:0000270">
    <property type="term" value="P:peptidoglycan metabolic process"/>
    <property type="evidence" value="ECO:0007669"/>
    <property type="project" value="UniProtKB-UniRule"/>
</dbReference>
<dbReference type="SUPFAM" id="SSF50685">
    <property type="entry name" value="Barwin-like endoglucanases"/>
    <property type="match status" value="1"/>
</dbReference>
<accession>A0AA41R565</accession>
<dbReference type="Gene3D" id="2.40.40.10">
    <property type="entry name" value="RlpA-like domain"/>
    <property type="match status" value="1"/>
</dbReference>
<feature type="domain" description="SPOR" evidence="6">
    <location>
        <begin position="173"/>
        <end position="252"/>
    </location>
</feature>
<dbReference type="PROSITE" id="PS51724">
    <property type="entry name" value="SPOR"/>
    <property type="match status" value="1"/>
</dbReference>
<dbReference type="RefSeq" id="WP_246906964.1">
    <property type="nucleotide sequence ID" value="NZ_JALJRB010000009.1"/>
</dbReference>
<dbReference type="InterPro" id="IPR007730">
    <property type="entry name" value="SPOR-like_dom"/>
</dbReference>
<comment type="similarity">
    <text evidence="4 5">Belongs to the RlpA family.</text>
</comment>
<dbReference type="InterPro" id="IPR009009">
    <property type="entry name" value="RlpA-like_DPBB"/>
</dbReference>
<comment type="caution">
    <text evidence="7">The sequence shown here is derived from an EMBL/GenBank/DDBJ whole genome shotgun (WGS) entry which is preliminary data.</text>
</comment>
<evidence type="ECO:0000256" key="4">
    <source>
        <dbReference type="HAMAP-Rule" id="MF_02071"/>
    </source>
</evidence>
<dbReference type="CDD" id="cd22268">
    <property type="entry name" value="DPBB_RlpA-like"/>
    <property type="match status" value="1"/>
</dbReference>
<dbReference type="EMBL" id="JALJRB010000009">
    <property type="protein sequence ID" value="MCJ8500996.1"/>
    <property type="molecule type" value="Genomic_DNA"/>
</dbReference>
<dbReference type="HAMAP" id="MF_02071">
    <property type="entry name" value="RlpA"/>
    <property type="match status" value="1"/>
</dbReference>
<evidence type="ECO:0000313" key="8">
    <source>
        <dbReference type="Proteomes" id="UP001165427"/>
    </source>
</evidence>
<keyword evidence="8" id="KW-1185">Reference proteome</keyword>
<dbReference type="InterPro" id="IPR034718">
    <property type="entry name" value="RlpA"/>
</dbReference>